<reference evidence="1 2" key="1">
    <citation type="journal article" date="2005" name="BMC Genomics">
        <title>Bacterial genome adaptation to niches: divergence of the potential virulence genes in three Burkholderia species of different survival strategies.</title>
        <authorList>
            <person name="Kim H.S."/>
            <person name="Schell M.A."/>
            <person name="Yu Y."/>
            <person name="Ulrich R.L."/>
            <person name="Sarria S.H."/>
            <person name="Nierman W.C."/>
            <person name="DeShazer D."/>
        </authorList>
    </citation>
    <scope>NUCLEOTIDE SEQUENCE [LARGE SCALE GENOMIC DNA]</scope>
    <source>
        <strain evidence="2">ATCC 700388 / DSM 13276 / CCUG 48851 / CIP 106301 / E264</strain>
    </source>
</reference>
<sequence length="246" mass="26932">MDSLWSLLMPAGFQAFTDRGVYQIDGLTPNYQMVQAMSAQSVDTSLRLAVNDAWKPFNVTLPSVAFTFNATAGPMYGVYASDGVGITVWSTDVNGATYTLRFVTERPCTVYFFQFDQVPPSSGNFGLQVFNGQGRLIADSSKPFLRVLDVIYNEYVPGDGWMVAGAPSPQWDSRAYGVPIIVSGIYPVRHAWSYDPGGVELSSIRVSGNSVSWGTTMYGGGRKPNLAGFREQWHSRFMVLDATGIV</sequence>
<proteinExistence type="predicted"/>
<dbReference type="HOGENOM" id="CLU_1131926_0_0_4"/>
<dbReference type="AlphaFoldDB" id="Q2T6D8"/>
<dbReference type="KEGG" id="bte:BTH_II1064"/>
<name>Q2T6D8_BURTA</name>
<dbReference type="EMBL" id="CP000085">
    <property type="protein sequence ID" value="ABC35250.1"/>
    <property type="molecule type" value="Genomic_DNA"/>
</dbReference>
<keyword evidence="2" id="KW-1185">Reference proteome</keyword>
<dbReference type="Proteomes" id="UP000001930">
    <property type="component" value="Chromosome II"/>
</dbReference>
<protein>
    <submittedName>
        <fullName evidence="1">Gp22</fullName>
    </submittedName>
</protein>
<accession>Q2T6D8</accession>
<evidence type="ECO:0000313" key="2">
    <source>
        <dbReference type="Proteomes" id="UP000001930"/>
    </source>
</evidence>
<gene>
    <name evidence="1" type="ordered locus">BTH_II1064</name>
</gene>
<organism evidence="1 2">
    <name type="scientific">Burkholderia thailandensis (strain ATCC 700388 / DSM 13276 / CCUG 48851 / CIP 106301 / E264)</name>
    <dbReference type="NCBI Taxonomy" id="271848"/>
    <lineage>
        <taxon>Bacteria</taxon>
        <taxon>Pseudomonadati</taxon>
        <taxon>Pseudomonadota</taxon>
        <taxon>Betaproteobacteria</taxon>
        <taxon>Burkholderiales</taxon>
        <taxon>Burkholderiaceae</taxon>
        <taxon>Burkholderia</taxon>
        <taxon>pseudomallei group</taxon>
    </lineage>
</organism>
<evidence type="ECO:0000313" key="1">
    <source>
        <dbReference type="EMBL" id="ABC35250.1"/>
    </source>
</evidence>